<dbReference type="GO" id="GO:0003860">
    <property type="term" value="F:3-hydroxyisobutyryl-CoA hydrolase activity"/>
    <property type="evidence" value="ECO:0007669"/>
    <property type="project" value="UniProtKB-EC"/>
</dbReference>
<reference evidence="5" key="2">
    <citation type="submission" date="2014-04" db="EMBL/GenBank/DDBJ databases">
        <authorList>
            <person name="Xu Y.W."/>
            <person name="Yang Q."/>
        </authorList>
    </citation>
    <scope>NUCLEOTIDE SEQUENCE</scope>
    <source>
        <strain evidence="5">DSM 44626</strain>
    </source>
</reference>
<dbReference type="GO" id="GO:0006574">
    <property type="term" value="P:L-valine catabolic process"/>
    <property type="evidence" value="ECO:0007669"/>
    <property type="project" value="TreeGrafter"/>
</dbReference>
<dbReference type="Proteomes" id="UP000193710">
    <property type="component" value="Unassembled WGS sequence"/>
</dbReference>
<dbReference type="EMBL" id="LQPY01000002">
    <property type="protein sequence ID" value="ORX08383.1"/>
    <property type="molecule type" value="Genomic_DNA"/>
</dbReference>
<dbReference type="HOGENOM" id="CLU_009834_22_1_11"/>
<organism evidence="5">
    <name type="scientific">Mycobacterium triplex</name>
    <dbReference type="NCBI Taxonomy" id="47839"/>
    <lineage>
        <taxon>Bacteria</taxon>
        <taxon>Bacillati</taxon>
        <taxon>Actinomycetota</taxon>
        <taxon>Actinomycetes</taxon>
        <taxon>Mycobacteriales</taxon>
        <taxon>Mycobacteriaceae</taxon>
        <taxon>Mycobacterium</taxon>
        <taxon>Mycobacterium simiae complex</taxon>
    </lineage>
</organism>
<dbReference type="AlphaFoldDB" id="A0A024K4S6"/>
<dbReference type="GO" id="GO:0005829">
    <property type="term" value="C:cytosol"/>
    <property type="evidence" value="ECO:0007669"/>
    <property type="project" value="TreeGrafter"/>
</dbReference>
<dbReference type="Proteomes" id="UP000028880">
    <property type="component" value="Unassembled WGS sequence"/>
</dbReference>
<dbReference type="Gene3D" id="3.90.226.10">
    <property type="entry name" value="2-enoyl-CoA Hydratase, Chain A, domain 1"/>
    <property type="match status" value="1"/>
</dbReference>
<evidence type="ECO:0000313" key="5">
    <source>
        <dbReference type="EMBL" id="CDO90503.1"/>
    </source>
</evidence>
<dbReference type="PANTHER" id="PTHR43176:SF3">
    <property type="entry name" value="3-HYDROXYISOBUTYRYL-COA HYDROLASE, MITOCHONDRIAL"/>
    <property type="match status" value="1"/>
</dbReference>
<evidence type="ECO:0000256" key="2">
    <source>
        <dbReference type="ARBA" id="ARBA00011915"/>
    </source>
</evidence>
<dbReference type="InterPro" id="IPR029045">
    <property type="entry name" value="ClpP/crotonase-like_dom_sf"/>
</dbReference>
<proteinExistence type="predicted"/>
<feature type="domain" description="Enoyl-CoA hydratase/isomerase" evidence="4">
    <location>
        <begin position="25"/>
        <end position="345"/>
    </location>
</feature>
<evidence type="ECO:0000313" key="7">
    <source>
        <dbReference type="Proteomes" id="UP000193710"/>
    </source>
</evidence>
<accession>A0A024K4S6</accession>
<evidence type="ECO:0000256" key="1">
    <source>
        <dbReference type="ARBA" id="ARBA00001709"/>
    </source>
</evidence>
<dbReference type="InterPro" id="IPR045004">
    <property type="entry name" value="ECH_dom"/>
</dbReference>
<keyword evidence="7" id="KW-1185">Reference proteome</keyword>
<gene>
    <name evidence="5" type="primary">echA9</name>
    <name evidence="6" type="ORF">AWC29_04730</name>
    <name evidence="5" type="ORF">BN973_04898</name>
</gene>
<name>A0A024K4S6_9MYCO</name>
<dbReference type="NCBIfam" id="NF004127">
    <property type="entry name" value="PRK05617.1"/>
    <property type="match status" value="1"/>
</dbReference>
<dbReference type="EMBL" id="HG964446">
    <property type="protein sequence ID" value="CDO90503.1"/>
    <property type="molecule type" value="Genomic_DNA"/>
</dbReference>
<evidence type="ECO:0000256" key="3">
    <source>
        <dbReference type="ARBA" id="ARBA00022801"/>
    </source>
</evidence>
<protein>
    <recommendedName>
        <fullName evidence="2">3-hydroxyisobutyryl-CoA hydrolase</fullName>
        <ecNumber evidence="2">3.1.2.4</ecNumber>
    </recommendedName>
</protein>
<reference evidence="6 7" key="3">
    <citation type="submission" date="2016-01" db="EMBL/GenBank/DDBJ databases">
        <title>The new phylogeny of the genus Mycobacterium.</title>
        <authorList>
            <person name="Tarcisio F."/>
            <person name="Conor M."/>
            <person name="Antonella G."/>
            <person name="Elisabetta G."/>
            <person name="Giulia F.S."/>
            <person name="Sara T."/>
            <person name="Anna F."/>
            <person name="Clotilde B."/>
            <person name="Roberto B."/>
            <person name="Veronica D.S."/>
            <person name="Fabio R."/>
            <person name="Monica P."/>
            <person name="Olivier J."/>
            <person name="Enrico T."/>
            <person name="Nicola S."/>
        </authorList>
    </citation>
    <scope>NUCLEOTIDE SEQUENCE [LARGE SCALE GENOMIC DNA]</scope>
    <source>
        <strain evidence="6 7">DSM 44626</strain>
    </source>
</reference>
<dbReference type="SUPFAM" id="SSF52096">
    <property type="entry name" value="ClpP/crotonase"/>
    <property type="match status" value="1"/>
</dbReference>
<evidence type="ECO:0000259" key="4">
    <source>
        <dbReference type="Pfam" id="PF16113"/>
    </source>
</evidence>
<dbReference type="Pfam" id="PF16113">
    <property type="entry name" value="ECH_2"/>
    <property type="match status" value="1"/>
</dbReference>
<comment type="catalytic activity">
    <reaction evidence="1">
        <text>3-hydroxy-2-methylpropanoyl-CoA + H2O = 3-hydroxy-2-methylpropanoate + CoA + H(+)</text>
        <dbReference type="Rhea" id="RHEA:20888"/>
        <dbReference type="ChEBI" id="CHEBI:11805"/>
        <dbReference type="ChEBI" id="CHEBI:15377"/>
        <dbReference type="ChEBI" id="CHEBI:15378"/>
        <dbReference type="ChEBI" id="CHEBI:57287"/>
        <dbReference type="ChEBI" id="CHEBI:57340"/>
        <dbReference type="EC" id="3.1.2.4"/>
    </reaction>
</comment>
<sequence>MKGWRVTEGATDKSDEILTRVDNGVGLITLNRPKAINSLNQTMVDVLGPLLTRWENDDSVRAVVLSGAGERGLCAGGDVVAVYHSARKDGVEVRKFWRDEYLLNGQIGRFPKPYVSLMDGIVMGGGVGVSAHGSVRVVTEKSKIAMPEVGIGFIPDVGGAFLLSRAPGALGLYAGMTGAPFDGADAIALGFADHYIGHDQLEAFTAAVVSGDVDSALAAHAVEPPSSELVAQRDWIDECFAGDTVADIIAALRTHDAEPAHAAADLIATRSPIAVSVTLEAVRRAAKMETLEDVLVQDYRVSSASARSHDLVEGIRAQIIDKDRNPKWSPPTLAGVSAADIDAYFAPVDDDLRF</sequence>
<dbReference type="CDD" id="cd06558">
    <property type="entry name" value="crotonase-like"/>
    <property type="match status" value="1"/>
</dbReference>
<dbReference type="STRING" id="47839.BN973_04898"/>
<dbReference type="EC" id="3.1.2.4" evidence="2"/>
<dbReference type="PANTHER" id="PTHR43176">
    <property type="entry name" value="3-HYDROXYISOBUTYRYL-COA HYDROLASE-RELATED"/>
    <property type="match status" value="1"/>
</dbReference>
<reference evidence="5" key="1">
    <citation type="journal article" date="2014" name="Genome Announc.">
        <title>Draft Genome Sequence of Mycobacterium triplex DSM 44626.</title>
        <authorList>
            <person name="Sassi M."/>
            <person name="Croce O."/>
            <person name="Robert C."/>
            <person name="Raoult D."/>
            <person name="Drancourt M."/>
        </authorList>
    </citation>
    <scope>NUCLEOTIDE SEQUENCE [LARGE SCALE GENOMIC DNA]</scope>
    <source>
        <strain evidence="5">DSM 44626</strain>
    </source>
</reference>
<dbReference type="InterPro" id="IPR032259">
    <property type="entry name" value="HIBYL-CoA-H"/>
</dbReference>
<dbReference type="eggNOG" id="COG1024">
    <property type="taxonomic scope" value="Bacteria"/>
</dbReference>
<keyword evidence="3 5" id="KW-0378">Hydrolase</keyword>
<dbReference type="OrthoDB" id="9790967at2"/>
<evidence type="ECO:0000313" key="6">
    <source>
        <dbReference type="EMBL" id="ORX08383.1"/>
    </source>
</evidence>